<feature type="compositionally biased region" description="Low complexity" evidence="1">
    <location>
        <begin position="219"/>
        <end position="245"/>
    </location>
</feature>
<feature type="compositionally biased region" description="Polar residues" evidence="1">
    <location>
        <begin position="246"/>
        <end position="301"/>
    </location>
</feature>
<feature type="compositionally biased region" description="Low complexity" evidence="1">
    <location>
        <begin position="177"/>
        <end position="196"/>
    </location>
</feature>
<dbReference type="EMBL" id="KE124974">
    <property type="protein sequence ID" value="EPB73717.1"/>
    <property type="molecule type" value="Genomic_DNA"/>
</dbReference>
<organism evidence="2 3">
    <name type="scientific">Ancylostoma ceylanicum</name>
    <dbReference type="NCBI Taxonomy" id="53326"/>
    <lineage>
        <taxon>Eukaryota</taxon>
        <taxon>Metazoa</taxon>
        <taxon>Ecdysozoa</taxon>
        <taxon>Nematoda</taxon>
        <taxon>Chromadorea</taxon>
        <taxon>Rhabditida</taxon>
        <taxon>Rhabditina</taxon>
        <taxon>Rhabditomorpha</taxon>
        <taxon>Strongyloidea</taxon>
        <taxon>Ancylostomatidae</taxon>
        <taxon>Ancylostomatinae</taxon>
        <taxon>Ancylostoma</taxon>
    </lineage>
</organism>
<feature type="compositionally biased region" description="Low complexity" evidence="1">
    <location>
        <begin position="157"/>
        <end position="170"/>
    </location>
</feature>
<feature type="region of interest" description="Disordered" evidence="1">
    <location>
        <begin position="104"/>
        <end position="301"/>
    </location>
</feature>
<feature type="compositionally biased region" description="Polar residues" evidence="1">
    <location>
        <begin position="137"/>
        <end position="152"/>
    </location>
</feature>
<proteinExistence type="predicted"/>
<dbReference type="AlphaFoldDB" id="A0A0D6M1D1"/>
<protein>
    <submittedName>
        <fullName evidence="2">Uncharacterized protein</fullName>
    </submittedName>
</protein>
<reference evidence="2 3" key="1">
    <citation type="submission" date="2013-05" db="EMBL/GenBank/DDBJ databases">
        <title>Draft genome of the parasitic nematode Anyclostoma ceylanicum.</title>
        <authorList>
            <person name="Mitreva M."/>
        </authorList>
    </citation>
    <scope>NUCLEOTIDE SEQUENCE [LARGE SCALE GENOMIC DNA]</scope>
</reference>
<evidence type="ECO:0000313" key="3">
    <source>
        <dbReference type="Proteomes" id="UP000054495"/>
    </source>
</evidence>
<evidence type="ECO:0000313" key="2">
    <source>
        <dbReference type="EMBL" id="EPB73717.1"/>
    </source>
</evidence>
<dbReference type="Proteomes" id="UP000054495">
    <property type="component" value="Unassembled WGS sequence"/>
</dbReference>
<accession>A0A0D6M1D1</accession>
<keyword evidence="3" id="KW-1185">Reference proteome</keyword>
<feature type="compositionally biased region" description="Polar residues" evidence="1">
    <location>
        <begin position="104"/>
        <end position="128"/>
    </location>
</feature>
<name>A0A0D6M1D1_9BILA</name>
<sequence>MLMYNNFLLAVRFIEWNKGLFPRFWNLFYELVPTPPALASSGSVPVAGSCPSSAALVEQNLRSPAEDLGCNVVNEDNMTRMLTSIRTDSLGMLGADAVDSLFDNDTNGESGATQVPVVTSTDNTSSPAAFSHGGPQSVHSVHSAPHSNGNCNPPSTPTAAATTPSASHSTNYSQQVPASQSTSFPQASPSQSSSFPQPSPSQPNGYPLAAASAQPPPFTQNSQSQSNFFAHSSSSQQSGSFPATSMAQSNSFPMTPSSQTAGFNTAPAQPSMFPQQSVMQPNTFPQMQSGAGYPQQGSIPTTSNPYPPAPGVGVMGAACPEPSFLGQQSMINPGFGMNGFPGYDMSSQQMSQQQLAMQAQQQQMAMGMGGAGTMNAQQYHMVMMQKHQQHMKAMMQQRAALMYQNYPNGAAAVSQQQYFMHMQKMQQTRFMNGADPSTSTFIGSQRMMSMRGGAMASGSMMESMAPTSGYPGYPQGMQSFAAQQQYVGQFSMN</sequence>
<evidence type="ECO:0000256" key="1">
    <source>
        <dbReference type="SAM" id="MobiDB-lite"/>
    </source>
</evidence>
<gene>
    <name evidence="2" type="ORF">ANCCEY_07195</name>
</gene>